<dbReference type="SMART" id="SM00028">
    <property type="entry name" value="TPR"/>
    <property type="match status" value="1"/>
</dbReference>
<feature type="repeat" description="TPR" evidence="6">
    <location>
        <begin position="214"/>
        <end position="247"/>
    </location>
</feature>
<dbReference type="GO" id="GO:0009279">
    <property type="term" value="C:cell outer membrane"/>
    <property type="evidence" value="ECO:0007669"/>
    <property type="project" value="UniProtKB-SubCell"/>
</dbReference>
<proteinExistence type="inferred from homology"/>
<dbReference type="Proteomes" id="UP000051950">
    <property type="component" value="Unassembled WGS sequence"/>
</dbReference>
<evidence type="ECO:0000256" key="1">
    <source>
        <dbReference type="ARBA" id="ARBA00004442"/>
    </source>
</evidence>
<accession>A0A0T5VV72</accession>
<dbReference type="SUPFAM" id="SSF48452">
    <property type="entry name" value="TPR-like"/>
    <property type="match status" value="1"/>
</dbReference>
<comment type="subcellular location">
    <subcellularLocation>
        <location evidence="1">Cell outer membrane</location>
    </subcellularLocation>
</comment>
<sequence>MKFRNLICSICCTIIVISNLGCKKILDEKSDQQLVIPTTLVDFQALLDNSGFLNNQDLISAEISADDYYITDTDLAALTNDYQRRMYNWQKDFLFAPRSNEWATTYRAVYYSSTVLEGLDESDLPHNTQFNNIKGQALVFRSKCFLQALGLWGKAYGNANDTDPGIPLRPSTNFNEESYRTTVKEGYEKVVSDLQAAIQLLPDKQVQTTRPSKAAAYGLLARTYLFMGNYTQAAKFADSCLKLHPTLIDYNTLSASDRYPFTSFNNETVFATWIPPATIVNSSRGKIVPELIASYQANDLRKGLYFLQTGSFYYFKGTYFQPALFFGIASDEMYLTLAECQIRSGLVDLGMETLNKLLVKRFKTGTFVPLAASDTETALKIVLAERRKELVMRGIRWMDIKRLNAEGRNIVLSRTINGTIYTLQPNDKRYALPIPEDVISLTGMQQNDR</sequence>
<comment type="similarity">
    <text evidence="2">Belongs to the SusD family.</text>
</comment>
<dbReference type="InterPro" id="IPR011990">
    <property type="entry name" value="TPR-like_helical_dom_sf"/>
</dbReference>
<reference evidence="9 10" key="1">
    <citation type="submission" date="2015-11" db="EMBL/GenBank/DDBJ databases">
        <title>Sequence of Pedobacter ginsenosidimutans.</title>
        <authorList>
            <person name="Carson E."/>
            <person name="Keyser V."/>
            <person name="Newman J."/>
            <person name="Miller J."/>
        </authorList>
    </citation>
    <scope>NUCLEOTIDE SEQUENCE [LARGE SCALE GENOMIC DNA]</scope>
    <source>
        <strain evidence="9 10">KACC 14530</strain>
    </source>
</reference>
<keyword evidence="4" id="KW-0472">Membrane</keyword>
<dbReference type="Pfam" id="PF07980">
    <property type="entry name" value="SusD_RagB"/>
    <property type="match status" value="1"/>
</dbReference>
<feature type="domain" description="SusD-like N-terminal" evidence="8">
    <location>
        <begin position="26"/>
        <end position="225"/>
    </location>
</feature>
<keyword evidence="5" id="KW-0998">Cell outer membrane</keyword>
<dbReference type="InterPro" id="IPR033985">
    <property type="entry name" value="SusD-like_N"/>
</dbReference>
<feature type="domain" description="RagB/SusD" evidence="7">
    <location>
        <begin position="332"/>
        <end position="447"/>
    </location>
</feature>
<dbReference type="Pfam" id="PF14322">
    <property type="entry name" value="SusD-like_3"/>
    <property type="match status" value="1"/>
</dbReference>
<evidence type="ECO:0000256" key="6">
    <source>
        <dbReference type="PROSITE-ProRule" id="PRU00339"/>
    </source>
</evidence>
<dbReference type="InterPro" id="IPR012944">
    <property type="entry name" value="SusD_RagB_dom"/>
</dbReference>
<dbReference type="PROSITE" id="PS50005">
    <property type="entry name" value="TPR"/>
    <property type="match status" value="1"/>
</dbReference>
<evidence type="ECO:0000259" key="8">
    <source>
        <dbReference type="Pfam" id="PF14322"/>
    </source>
</evidence>
<dbReference type="RefSeq" id="WP_057930399.1">
    <property type="nucleotide sequence ID" value="NZ_LMZQ01000001.1"/>
</dbReference>
<comment type="caution">
    <text evidence="9">The sequence shown here is derived from an EMBL/GenBank/DDBJ whole genome shotgun (WGS) entry which is preliminary data.</text>
</comment>
<evidence type="ECO:0000313" key="9">
    <source>
        <dbReference type="EMBL" id="KRT17770.1"/>
    </source>
</evidence>
<evidence type="ECO:0000256" key="4">
    <source>
        <dbReference type="ARBA" id="ARBA00023136"/>
    </source>
</evidence>
<evidence type="ECO:0000256" key="5">
    <source>
        <dbReference type="ARBA" id="ARBA00023237"/>
    </source>
</evidence>
<dbReference type="EMBL" id="LMZQ01000001">
    <property type="protein sequence ID" value="KRT17770.1"/>
    <property type="molecule type" value="Genomic_DNA"/>
</dbReference>
<evidence type="ECO:0000256" key="3">
    <source>
        <dbReference type="ARBA" id="ARBA00022729"/>
    </source>
</evidence>
<dbReference type="OrthoDB" id="653598at2"/>
<evidence type="ECO:0000313" key="10">
    <source>
        <dbReference type="Proteomes" id="UP000051950"/>
    </source>
</evidence>
<keyword evidence="6" id="KW-0802">TPR repeat</keyword>
<keyword evidence="10" id="KW-1185">Reference proteome</keyword>
<dbReference type="STRING" id="687842.ASU31_00280"/>
<gene>
    <name evidence="9" type="ORF">ASU31_00280</name>
</gene>
<organism evidence="9 10">
    <name type="scientific">Pedobacter ginsenosidimutans</name>
    <dbReference type="NCBI Taxonomy" id="687842"/>
    <lineage>
        <taxon>Bacteria</taxon>
        <taxon>Pseudomonadati</taxon>
        <taxon>Bacteroidota</taxon>
        <taxon>Sphingobacteriia</taxon>
        <taxon>Sphingobacteriales</taxon>
        <taxon>Sphingobacteriaceae</taxon>
        <taxon>Pedobacter</taxon>
    </lineage>
</organism>
<evidence type="ECO:0000259" key="7">
    <source>
        <dbReference type="Pfam" id="PF07980"/>
    </source>
</evidence>
<keyword evidence="3" id="KW-0732">Signal</keyword>
<dbReference type="Gene3D" id="1.25.40.390">
    <property type="match status" value="1"/>
</dbReference>
<evidence type="ECO:0000256" key="2">
    <source>
        <dbReference type="ARBA" id="ARBA00006275"/>
    </source>
</evidence>
<dbReference type="AlphaFoldDB" id="A0A0T5VV72"/>
<protein>
    <submittedName>
        <fullName evidence="9">Uncharacterized protein</fullName>
    </submittedName>
</protein>
<dbReference type="InterPro" id="IPR019734">
    <property type="entry name" value="TPR_rpt"/>
</dbReference>
<name>A0A0T5VV72_9SPHI</name>